<protein>
    <submittedName>
        <fullName evidence="3">Uncharacterized protein</fullName>
    </submittedName>
</protein>
<feature type="compositionally biased region" description="Polar residues" evidence="2">
    <location>
        <begin position="326"/>
        <end position="340"/>
    </location>
</feature>
<evidence type="ECO:0000256" key="1">
    <source>
        <dbReference type="SAM" id="Coils"/>
    </source>
</evidence>
<proteinExistence type="predicted"/>
<sequence length="634" mass="67961">MPLNSQAQSMSSIELTDVDLVANMVHRQGRELLKVRRDLEDSKNLYNTALDAVFASQACVEDAMKSSSLLQLRLTSLNKDLADLQAEHQATLTELETAYMDLRAVVGLFNPGLEQPATILVPSNPSSEESMDDYTSLSSEELVASSSHFLQKGFELIYDCSLIHNDIFTDEEHVEEREDDPNERESKPLFAENPRIVAVKSMAPIEESLAPVAGQSDKVNGVDLNNSEKKMPLQDGASACEVSTMNGSRVGSMSGEYNESISQSNGTNVVISPAQLEPSSVLTTSVAAESQSDSNAPCASASSNVAPSDLASSSSSSIMVLASPGTPISHSSNTAANHSKSMGLEASSAQFKQSDGIVTPAPTTTSVLVTAAPQAPGLNSTNTFIAPQGQSSPVSTLSLNPYLQSTAVSIVSPTLKATATLAPNISSNPVAPKLNEISSSISSGSPSSSLIGTMLSTALLAPVCTKLSGHTNQAIRDLCEKAIGPPEKVNYIIIKTFEAFLARPLSQNQLFISVSQSAKNKSPNLIRFESRWKGHILLQNSSAKRLYYLGEYQSEASCKIASNELTSLPEETKKHVLHLARSRPETDIKNNEQMLLSMDKDDGIYIARTELRFISVSKTVQVSLKNEAKKRGFV</sequence>
<keyword evidence="1" id="KW-0175">Coiled coil</keyword>
<dbReference type="EMBL" id="MU802331">
    <property type="protein sequence ID" value="KAJ3979490.1"/>
    <property type="molecule type" value="Genomic_DNA"/>
</dbReference>
<feature type="region of interest" description="Disordered" evidence="2">
    <location>
        <begin position="326"/>
        <end position="348"/>
    </location>
</feature>
<accession>A0AA38PQN7</accession>
<feature type="coiled-coil region" evidence="1">
    <location>
        <begin position="67"/>
        <end position="94"/>
    </location>
</feature>
<comment type="caution">
    <text evidence="3">The sequence shown here is derived from an EMBL/GenBank/DDBJ whole genome shotgun (WGS) entry which is preliminary data.</text>
</comment>
<organism evidence="3 4">
    <name type="scientific">Lentinula detonsa</name>
    <dbReference type="NCBI Taxonomy" id="2804962"/>
    <lineage>
        <taxon>Eukaryota</taxon>
        <taxon>Fungi</taxon>
        <taxon>Dikarya</taxon>
        <taxon>Basidiomycota</taxon>
        <taxon>Agaricomycotina</taxon>
        <taxon>Agaricomycetes</taxon>
        <taxon>Agaricomycetidae</taxon>
        <taxon>Agaricales</taxon>
        <taxon>Marasmiineae</taxon>
        <taxon>Omphalotaceae</taxon>
        <taxon>Lentinula</taxon>
    </lineage>
</organism>
<evidence type="ECO:0000313" key="3">
    <source>
        <dbReference type="EMBL" id="KAJ3979490.1"/>
    </source>
</evidence>
<dbReference type="AlphaFoldDB" id="A0AA38PQN7"/>
<feature type="compositionally biased region" description="Polar residues" evidence="2">
    <location>
        <begin position="282"/>
        <end position="301"/>
    </location>
</feature>
<reference evidence="3" key="1">
    <citation type="submission" date="2022-08" db="EMBL/GenBank/DDBJ databases">
        <authorList>
            <consortium name="DOE Joint Genome Institute"/>
            <person name="Min B."/>
            <person name="Riley R."/>
            <person name="Sierra-Patev S."/>
            <person name="Naranjo-Ortiz M."/>
            <person name="Looney B."/>
            <person name="Konkel Z."/>
            <person name="Slot J.C."/>
            <person name="Sakamoto Y."/>
            <person name="Steenwyk J.L."/>
            <person name="Rokas A."/>
            <person name="Carro J."/>
            <person name="Camarero S."/>
            <person name="Ferreira P."/>
            <person name="Molpeceres G."/>
            <person name="Ruiz-Duenas F.J."/>
            <person name="Serrano A."/>
            <person name="Henrissat B."/>
            <person name="Drula E."/>
            <person name="Hughes K.W."/>
            <person name="Mata J.L."/>
            <person name="Ishikawa N.K."/>
            <person name="Vargas-Isla R."/>
            <person name="Ushijima S."/>
            <person name="Smith C.A."/>
            <person name="Ahrendt S."/>
            <person name="Andreopoulos W."/>
            <person name="He G."/>
            <person name="Labutti K."/>
            <person name="Lipzen A."/>
            <person name="Ng V."/>
            <person name="Sandor L."/>
            <person name="Barry K."/>
            <person name="Martinez A.T."/>
            <person name="Xiao Y."/>
            <person name="Gibbons J.G."/>
            <person name="Terashima K."/>
            <person name="Hibbett D.S."/>
            <person name="Grigoriev I.V."/>
        </authorList>
    </citation>
    <scope>NUCLEOTIDE SEQUENCE</scope>
    <source>
        <strain evidence="3">TFB7829</strain>
    </source>
</reference>
<gene>
    <name evidence="3" type="ORF">F5890DRAFT_1546502</name>
</gene>
<feature type="region of interest" description="Disordered" evidence="2">
    <location>
        <begin position="282"/>
        <end position="309"/>
    </location>
</feature>
<dbReference type="Proteomes" id="UP001163850">
    <property type="component" value="Unassembled WGS sequence"/>
</dbReference>
<evidence type="ECO:0000313" key="4">
    <source>
        <dbReference type="Proteomes" id="UP001163850"/>
    </source>
</evidence>
<name>A0AA38PQN7_9AGAR</name>
<evidence type="ECO:0000256" key="2">
    <source>
        <dbReference type="SAM" id="MobiDB-lite"/>
    </source>
</evidence>